<comment type="subcellular location">
    <subcellularLocation>
        <location evidence="1">Nucleus</location>
    </subcellularLocation>
</comment>
<dbReference type="GO" id="GO:0030154">
    <property type="term" value="P:cell differentiation"/>
    <property type="evidence" value="ECO:0007669"/>
    <property type="project" value="TreeGrafter"/>
</dbReference>
<dbReference type="GO" id="GO:0009755">
    <property type="term" value="P:hormone-mediated signaling pathway"/>
    <property type="evidence" value="ECO:0007669"/>
    <property type="project" value="TreeGrafter"/>
</dbReference>
<keyword evidence="6" id="KW-0805">Transcription regulation</keyword>
<dbReference type="OrthoDB" id="7790930at2759"/>
<keyword evidence="14" id="KW-1185">Reference proteome</keyword>
<dbReference type="InterPro" id="IPR013088">
    <property type="entry name" value="Znf_NHR/GATA"/>
</dbReference>
<accession>A0A9N9WYE5</accession>
<evidence type="ECO:0000256" key="7">
    <source>
        <dbReference type="ARBA" id="ARBA00023125"/>
    </source>
</evidence>
<evidence type="ECO:0000256" key="8">
    <source>
        <dbReference type="ARBA" id="ARBA00023163"/>
    </source>
</evidence>
<evidence type="ECO:0000256" key="4">
    <source>
        <dbReference type="ARBA" id="ARBA00022771"/>
    </source>
</evidence>
<keyword evidence="10" id="KW-0539">Nucleus</keyword>
<dbReference type="AlphaFoldDB" id="A0A9N9WYE5"/>
<dbReference type="SUPFAM" id="SSF57716">
    <property type="entry name" value="Glucocorticoid receptor-like (DNA-binding domain)"/>
    <property type="match status" value="1"/>
</dbReference>
<dbReference type="PROSITE" id="PS51030">
    <property type="entry name" value="NUCLEAR_REC_DBD_2"/>
    <property type="match status" value="1"/>
</dbReference>
<evidence type="ECO:0000256" key="10">
    <source>
        <dbReference type="ARBA" id="ARBA00023242"/>
    </source>
</evidence>
<evidence type="ECO:0000256" key="2">
    <source>
        <dbReference type="ARBA" id="ARBA00008092"/>
    </source>
</evidence>
<dbReference type="EMBL" id="OU895880">
    <property type="protein sequence ID" value="CAG9811039.1"/>
    <property type="molecule type" value="Genomic_DNA"/>
</dbReference>
<name>A0A9N9WYE5_9DIPT</name>
<dbReference type="PANTHER" id="PTHR24082:SF473">
    <property type="entry name" value="ECDYSONE-INDUCED PROTEIN 75B, ISOFORM B"/>
    <property type="match status" value="1"/>
</dbReference>
<protein>
    <recommendedName>
        <fullName evidence="12">Nuclear receptor domain-containing protein</fullName>
    </recommendedName>
</protein>
<evidence type="ECO:0000256" key="11">
    <source>
        <dbReference type="SAM" id="MobiDB-lite"/>
    </source>
</evidence>
<organism evidence="13 14">
    <name type="scientific">Chironomus riparius</name>
    <dbReference type="NCBI Taxonomy" id="315576"/>
    <lineage>
        <taxon>Eukaryota</taxon>
        <taxon>Metazoa</taxon>
        <taxon>Ecdysozoa</taxon>
        <taxon>Arthropoda</taxon>
        <taxon>Hexapoda</taxon>
        <taxon>Insecta</taxon>
        <taxon>Pterygota</taxon>
        <taxon>Neoptera</taxon>
        <taxon>Endopterygota</taxon>
        <taxon>Diptera</taxon>
        <taxon>Nematocera</taxon>
        <taxon>Chironomoidea</taxon>
        <taxon>Chironomidae</taxon>
        <taxon>Chironominae</taxon>
        <taxon>Chironomus</taxon>
    </lineage>
</organism>
<dbReference type="PANTHER" id="PTHR24082">
    <property type="entry name" value="NUCLEAR HORMONE RECEPTOR"/>
    <property type="match status" value="1"/>
</dbReference>
<keyword evidence="4" id="KW-0863">Zinc-finger</keyword>
<dbReference type="GO" id="GO:0008270">
    <property type="term" value="F:zinc ion binding"/>
    <property type="evidence" value="ECO:0007669"/>
    <property type="project" value="UniProtKB-KW"/>
</dbReference>
<keyword evidence="7" id="KW-0238">DNA-binding</keyword>
<dbReference type="Pfam" id="PF00105">
    <property type="entry name" value="zf-C4"/>
    <property type="match status" value="1"/>
</dbReference>
<evidence type="ECO:0000256" key="1">
    <source>
        <dbReference type="ARBA" id="ARBA00004123"/>
    </source>
</evidence>
<dbReference type="GO" id="GO:0000978">
    <property type="term" value="F:RNA polymerase II cis-regulatory region sequence-specific DNA binding"/>
    <property type="evidence" value="ECO:0007669"/>
    <property type="project" value="TreeGrafter"/>
</dbReference>
<feature type="domain" description="Nuclear receptor" evidence="12">
    <location>
        <begin position="248"/>
        <end position="276"/>
    </location>
</feature>
<evidence type="ECO:0000256" key="9">
    <source>
        <dbReference type="ARBA" id="ARBA00023170"/>
    </source>
</evidence>
<evidence type="ECO:0000256" key="3">
    <source>
        <dbReference type="ARBA" id="ARBA00022723"/>
    </source>
</evidence>
<dbReference type="GO" id="GO:0005634">
    <property type="term" value="C:nucleus"/>
    <property type="evidence" value="ECO:0007669"/>
    <property type="project" value="UniProtKB-SubCell"/>
</dbReference>
<keyword evidence="3" id="KW-0479">Metal-binding</keyword>
<evidence type="ECO:0000313" key="13">
    <source>
        <dbReference type="EMBL" id="CAG9811039.1"/>
    </source>
</evidence>
<evidence type="ECO:0000256" key="6">
    <source>
        <dbReference type="ARBA" id="ARBA00023015"/>
    </source>
</evidence>
<keyword evidence="9" id="KW-0675">Receptor</keyword>
<evidence type="ECO:0000259" key="12">
    <source>
        <dbReference type="PROSITE" id="PS51030"/>
    </source>
</evidence>
<dbReference type="InterPro" id="IPR001628">
    <property type="entry name" value="Znf_hrmn_rcpt"/>
</dbReference>
<evidence type="ECO:0000256" key="5">
    <source>
        <dbReference type="ARBA" id="ARBA00022833"/>
    </source>
</evidence>
<dbReference type="GO" id="GO:0000122">
    <property type="term" value="P:negative regulation of transcription by RNA polymerase II"/>
    <property type="evidence" value="ECO:0007669"/>
    <property type="project" value="TreeGrafter"/>
</dbReference>
<dbReference type="InterPro" id="IPR050234">
    <property type="entry name" value="Nuclear_hormone_rcpt_NR1"/>
</dbReference>
<dbReference type="PRINTS" id="PR00047">
    <property type="entry name" value="STROIDFINGER"/>
</dbReference>
<dbReference type="GO" id="GO:0004879">
    <property type="term" value="F:nuclear receptor activity"/>
    <property type="evidence" value="ECO:0007669"/>
    <property type="project" value="TreeGrafter"/>
</dbReference>
<feature type="region of interest" description="Disordered" evidence="11">
    <location>
        <begin position="116"/>
        <end position="153"/>
    </location>
</feature>
<evidence type="ECO:0000313" key="14">
    <source>
        <dbReference type="Proteomes" id="UP001153620"/>
    </source>
</evidence>
<comment type="similarity">
    <text evidence="2">Belongs to the nuclear hormone receptor family. NR1 subfamily.</text>
</comment>
<gene>
    <name evidence="13" type="ORF">CHIRRI_LOCUS13849</name>
</gene>
<reference evidence="13" key="1">
    <citation type="submission" date="2022-01" db="EMBL/GenBank/DDBJ databases">
        <authorList>
            <person name="King R."/>
        </authorList>
    </citation>
    <scope>NUCLEOTIDE SEQUENCE</scope>
</reference>
<keyword evidence="8" id="KW-0804">Transcription</keyword>
<keyword evidence="5" id="KW-0862">Zinc</keyword>
<proteinExistence type="inferred from homology"/>
<dbReference type="Proteomes" id="UP001153620">
    <property type="component" value="Chromosome 4"/>
</dbReference>
<sequence length="276" mass="30991">MATFSPSKLYENHQLILDHIDSHMSQDIEDHIPQFYKKSSISSTSSPEPPSSHYHHQHHIYRPAIPQQHQQFRVIKDGRQMYEDSGYQVSSSENFKTEHQHQMAPPTSTVVAVSNAHSSGSVGSSGGHKMKIISNEEPSSSMPDLAEVDSRPQPQMQCGPIQMIQVPECTQSHGGPQKIQSVAQLQQQQQQQQQQHHIIHVDYNKKLGINENGFKISHQQPTTVFHQKPSVIQQKSDEDLNLEFDGTNVLCRVCGDKASGFHYGVHSCEGCKVSEL</sequence>
<reference evidence="13" key="2">
    <citation type="submission" date="2022-10" db="EMBL/GenBank/DDBJ databases">
        <authorList>
            <consortium name="ENA_rothamsted_submissions"/>
            <consortium name="culmorum"/>
            <person name="King R."/>
        </authorList>
    </citation>
    <scope>NUCLEOTIDE SEQUENCE</scope>
</reference>
<dbReference type="Gene3D" id="3.30.50.10">
    <property type="entry name" value="Erythroid Transcription Factor GATA-1, subunit A"/>
    <property type="match status" value="1"/>
</dbReference>
<dbReference type="GO" id="GO:0045944">
    <property type="term" value="P:positive regulation of transcription by RNA polymerase II"/>
    <property type="evidence" value="ECO:0007669"/>
    <property type="project" value="TreeGrafter"/>
</dbReference>